<evidence type="ECO:0000256" key="16">
    <source>
        <dbReference type="SAM" id="SignalP"/>
    </source>
</evidence>
<feature type="repeat" description="Hemopexin" evidence="14">
    <location>
        <begin position="355"/>
        <end position="401"/>
    </location>
</feature>
<evidence type="ECO:0000256" key="15">
    <source>
        <dbReference type="SAM" id="MobiDB-lite"/>
    </source>
</evidence>
<dbReference type="InterPro" id="IPR036365">
    <property type="entry name" value="PGBD-like_sf"/>
</dbReference>
<dbReference type="FunFam" id="3.40.390.10:FF:000091">
    <property type="entry name" value="Matrix metalloproteinase-16-like Protein"/>
    <property type="match status" value="1"/>
</dbReference>
<dbReference type="PROSITE" id="PS51257">
    <property type="entry name" value="PROKAR_LIPOPROTEIN"/>
    <property type="match status" value="1"/>
</dbReference>
<feature type="repeat" description="Hemopexin" evidence="14">
    <location>
        <begin position="447"/>
        <end position="493"/>
    </location>
</feature>
<evidence type="ECO:0000313" key="18">
    <source>
        <dbReference type="Proteomes" id="UP000189705"/>
    </source>
</evidence>
<dbReference type="GO" id="GO:0005615">
    <property type="term" value="C:extracellular space"/>
    <property type="evidence" value="ECO:0007669"/>
    <property type="project" value="TreeGrafter"/>
</dbReference>
<dbReference type="eggNOG" id="KOG1565">
    <property type="taxonomic scope" value="Eukaryota"/>
</dbReference>
<reference evidence="19" key="1">
    <citation type="submission" date="2025-08" db="UniProtKB">
        <authorList>
            <consortium name="RefSeq"/>
        </authorList>
    </citation>
    <scope>IDENTIFICATION</scope>
</reference>
<dbReference type="SMART" id="SM00235">
    <property type="entry name" value="ZnMc"/>
    <property type="match status" value="1"/>
</dbReference>
<feature type="binding site" evidence="12">
    <location>
        <position position="206"/>
    </location>
    <ligand>
        <name>Zn(2+)</name>
        <dbReference type="ChEBI" id="CHEBI:29105"/>
        <label>1</label>
    </ligand>
</feature>
<dbReference type="SUPFAM" id="SSF50923">
    <property type="entry name" value="Hemopexin-like domain"/>
    <property type="match status" value="1"/>
</dbReference>
<dbReference type="InterPro" id="IPR018487">
    <property type="entry name" value="Hemopexin-like_repeat"/>
</dbReference>
<evidence type="ECO:0000256" key="6">
    <source>
        <dbReference type="ARBA" id="ARBA00022833"/>
    </source>
</evidence>
<dbReference type="CTD" id="4327"/>
<feature type="binding site" evidence="11">
    <location>
        <position position="233"/>
    </location>
    <ligand>
        <name>Zn(2+)</name>
        <dbReference type="ChEBI" id="CHEBI:29105"/>
        <label>2</label>
        <note>catalytic</note>
    </ligand>
</feature>
<dbReference type="GeneID" id="102387472"/>
<dbReference type="InterPro" id="IPR002477">
    <property type="entry name" value="Peptidoglycan-bd-like"/>
</dbReference>
<dbReference type="Pfam" id="PF01471">
    <property type="entry name" value="PG_binding_1"/>
    <property type="match status" value="1"/>
</dbReference>
<name>A0A1U7SGH9_ALLSI</name>
<dbReference type="KEGG" id="asn:102387472"/>
<comment type="similarity">
    <text evidence="1">Belongs to the peptidase M10A family.</text>
</comment>
<sequence>MGRSGATGLLPVPNMGLALLLQACTLTLATSAMAPDLHKEHEAMSYLQQFGYLQKPLETLEDEFTKEEVAKALRSFQQALELPVTGRLDAATLARMQEPRCGVEDPFNQKTLKYLLLGRWRKRHLTYRLYGHAPDLGPPSATRAAIQAAFRYWSNVAQLSFRELRHGWADIRLSFHGTAPWTCSRPFDGPGKVLAHADVPEEGTVHFDEAERWTEGSYRGTNLRLVAAHEIGHALGLGHSRYPGALMAPVYTGYRPGFRLHADDIAGIQALYGKRTPIATTPEPTPAPTPALTSKPPRPSLAPAPVPDPCTDDLDAMMLGPYDKTYAFRGDYVWTVTDFGANPLLPVGALWKGLPGRLDAAVHSPLTGRSYFFKGDKVWRYRGFQLDPGYPKLLTRTLTHLDAALYWPVNQKIFLFKGTGYWQWDELGWSHLSSSPRPIASLFTGIPAPLDAALTWTNGHVYFFRGTQYWRVNGQLRAERGYPLSTAERWMQC</sequence>
<organism evidence="18 19">
    <name type="scientific">Alligator sinensis</name>
    <name type="common">Chinese alligator</name>
    <dbReference type="NCBI Taxonomy" id="38654"/>
    <lineage>
        <taxon>Eukaryota</taxon>
        <taxon>Metazoa</taxon>
        <taxon>Chordata</taxon>
        <taxon>Craniata</taxon>
        <taxon>Vertebrata</taxon>
        <taxon>Euteleostomi</taxon>
        <taxon>Archelosauria</taxon>
        <taxon>Archosauria</taxon>
        <taxon>Crocodylia</taxon>
        <taxon>Alligatoridae</taxon>
        <taxon>Alligatorinae</taxon>
        <taxon>Alligator</taxon>
    </lineage>
</organism>
<keyword evidence="4" id="KW-0677">Repeat</keyword>
<dbReference type="PROSITE" id="PS51642">
    <property type="entry name" value="HEMOPEXIN_2"/>
    <property type="match status" value="2"/>
</dbReference>
<dbReference type="SMART" id="SM00120">
    <property type="entry name" value="HX"/>
    <property type="match status" value="4"/>
</dbReference>
<dbReference type="AlphaFoldDB" id="A0A1U7SGH9"/>
<dbReference type="PANTHER" id="PTHR10201">
    <property type="entry name" value="MATRIX METALLOPROTEINASE"/>
    <property type="match status" value="1"/>
</dbReference>
<keyword evidence="8 19" id="KW-0482">Metalloprotease</keyword>
<dbReference type="STRING" id="38654.A0A1U7SGH9"/>
<dbReference type="InterPro" id="IPR024079">
    <property type="entry name" value="MetalloPept_cat_dom_sf"/>
</dbReference>
<feature type="binding site" evidence="12">
    <location>
        <position position="189"/>
    </location>
    <ligand>
        <name>Ca(2+)</name>
        <dbReference type="ChEBI" id="CHEBI:29108"/>
        <label>3</label>
    </ligand>
</feature>
<dbReference type="RefSeq" id="XP_006035268.1">
    <property type="nucleotide sequence ID" value="XM_006035206.3"/>
</dbReference>
<proteinExistence type="inferred from homology"/>
<feature type="binding site" evidence="12">
    <location>
        <position position="404"/>
    </location>
    <ligand>
        <name>Ca(2+)</name>
        <dbReference type="ChEBI" id="CHEBI:29108"/>
        <label>5</label>
    </ligand>
</feature>
<feature type="binding site" evidence="12">
    <location>
        <position position="211"/>
    </location>
    <ligand>
        <name>Ca(2+)</name>
        <dbReference type="ChEBI" id="CHEBI:29108"/>
        <label>3</label>
    </ligand>
</feature>
<dbReference type="GO" id="GO:0008270">
    <property type="term" value="F:zinc ion binding"/>
    <property type="evidence" value="ECO:0007669"/>
    <property type="project" value="InterPro"/>
</dbReference>
<keyword evidence="3 11" id="KW-0479">Metal-binding</keyword>
<feature type="binding site" evidence="12">
    <location>
        <position position="188"/>
    </location>
    <ligand>
        <name>Ca(2+)</name>
        <dbReference type="ChEBI" id="CHEBI:29108"/>
        <label>3</label>
    </ligand>
</feature>
<dbReference type="PANTHER" id="PTHR10201:SF166">
    <property type="entry name" value="MATRIX METALLOPROTEINASE-19"/>
    <property type="match status" value="1"/>
</dbReference>
<feature type="active site" evidence="10">
    <location>
        <position position="230"/>
    </location>
</feature>
<dbReference type="InterPro" id="IPR021190">
    <property type="entry name" value="Pept_M10A"/>
</dbReference>
<feature type="binding site" evidence="11">
    <location>
        <position position="229"/>
    </location>
    <ligand>
        <name>Zn(2+)</name>
        <dbReference type="ChEBI" id="CHEBI:29105"/>
        <label>2</label>
        <note>catalytic</note>
    </ligand>
</feature>
<dbReference type="Gene3D" id="3.40.390.10">
    <property type="entry name" value="Collagenase (Catalytic Domain)"/>
    <property type="match status" value="1"/>
</dbReference>
<dbReference type="Proteomes" id="UP000189705">
    <property type="component" value="Unplaced"/>
</dbReference>
<evidence type="ECO:0000256" key="10">
    <source>
        <dbReference type="PIRSR" id="PIRSR001191-1"/>
    </source>
</evidence>
<evidence type="ECO:0000256" key="5">
    <source>
        <dbReference type="ARBA" id="ARBA00022801"/>
    </source>
</evidence>
<evidence type="ECO:0000256" key="8">
    <source>
        <dbReference type="ARBA" id="ARBA00023049"/>
    </source>
</evidence>
<evidence type="ECO:0000256" key="14">
    <source>
        <dbReference type="PROSITE-ProRule" id="PRU01011"/>
    </source>
</evidence>
<evidence type="ECO:0000256" key="12">
    <source>
        <dbReference type="PIRSR" id="PIRSR621190-2"/>
    </source>
</evidence>
<feature type="region of interest" description="Disordered" evidence="15">
    <location>
        <begin position="277"/>
        <end position="303"/>
    </location>
</feature>
<dbReference type="GO" id="GO:0030198">
    <property type="term" value="P:extracellular matrix organization"/>
    <property type="evidence" value="ECO:0007669"/>
    <property type="project" value="TreeGrafter"/>
</dbReference>
<keyword evidence="2" id="KW-0645">Protease</keyword>
<dbReference type="Pfam" id="PF00413">
    <property type="entry name" value="Peptidase_M10"/>
    <property type="match status" value="1"/>
</dbReference>
<evidence type="ECO:0000256" key="4">
    <source>
        <dbReference type="ARBA" id="ARBA00022737"/>
    </source>
</evidence>
<feature type="binding site" evidence="12">
    <location>
        <position position="196"/>
    </location>
    <ligand>
        <name>Zn(2+)</name>
        <dbReference type="ChEBI" id="CHEBI:29105"/>
        <label>1</label>
    </ligand>
</feature>
<keyword evidence="16" id="KW-0732">Signal</keyword>
<dbReference type="FunFam" id="2.110.10.10:FF:000008">
    <property type="entry name" value="Matrix metallopeptidase 19"/>
    <property type="match status" value="1"/>
</dbReference>
<keyword evidence="18" id="KW-1185">Reference proteome</keyword>
<dbReference type="PIRSF" id="PIRSF001191">
    <property type="entry name" value="Peptidase_M10A_matrix"/>
    <property type="match status" value="1"/>
</dbReference>
<keyword evidence="6 11" id="KW-0862">Zinc</keyword>
<dbReference type="GO" id="GO:0031012">
    <property type="term" value="C:extracellular matrix"/>
    <property type="evidence" value="ECO:0007669"/>
    <property type="project" value="InterPro"/>
</dbReference>
<feature type="binding site" evidence="11">
    <location>
        <position position="239"/>
    </location>
    <ligand>
        <name>Zn(2+)</name>
        <dbReference type="ChEBI" id="CHEBI:29105"/>
        <label>2</label>
        <note>catalytic</note>
    </ligand>
</feature>
<gene>
    <name evidence="19" type="primary">MMP19</name>
</gene>
<dbReference type="Pfam" id="PF00045">
    <property type="entry name" value="Hemopexin"/>
    <property type="match status" value="3"/>
</dbReference>
<feature type="binding site" evidence="12">
    <location>
        <position position="208"/>
    </location>
    <ligand>
        <name>Ca(2+)</name>
        <dbReference type="ChEBI" id="CHEBI:29108"/>
        <label>3</label>
    </ligand>
</feature>
<dbReference type="InterPro" id="IPR036375">
    <property type="entry name" value="Hemopexin-like_dom_sf"/>
</dbReference>
<dbReference type="GO" id="GO:0030574">
    <property type="term" value="P:collagen catabolic process"/>
    <property type="evidence" value="ECO:0007669"/>
    <property type="project" value="TreeGrafter"/>
</dbReference>
<evidence type="ECO:0000313" key="19">
    <source>
        <dbReference type="RefSeq" id="XP_006035268.1"/>
    </source>
</evidence>
<feature type="domain" description="Peptidase metallopeptidase" evidence="17">
    <location>
        <begin position="116"/>
        <end position="274"/>
    </location>
</feature>
<evidence type="ECO:0000256" key="3">
    <source>
        <dbReference type="ARBA" id="ARBA00022723"/>
    </source>
</evidence>
<comment type="cofactor">
    <cofactor evidence="12">
        <name>Zn(2+)</name>
        <dbReference type="ChEBI" id="CHEBI:29105"/>
    </cofactor>
    <text evidence="12">Binds 2 Zn(2+) ions per subunit.</text>
</comment>
<protein>
    <submittedName>
        <fullName evidence="19">Matrix metalloproteinase-19</fullName>
    </submittedName>
</protein>
<evidence type="ECO:0000256" key="2">
    <source>
        <dbReference type="ARBA" id="ARBA00022670"/>
    </source>
</evidence>
<dbReference type="InParanoid" id="A0A1U7SGH9"/>
<evidence type="ECO:0000256" key="7">
    <source>
        <dbReference type="ARBA" id="ARBA00022837"/>
    </source>
</evidence>
<dbReference type="CDD" id="cd04278">
    <property type="entry name" value="ZnMc_MMP"/>
    <property type="match status" value="1"/>
</dbReference>
<dbReference type="CDD" id="cd00094">
    <property type="entry name" value="HX"/>
    <property type="match status" value="1"/>
</dbReference>
<evidence type="ECO:0000256" key="13">
    <source>
        <dbReference type="PIRSR" id="PIRSR621190-4"/>
    </source>
</evidence>
<feature type="binding site" evidence="12">
    <location>
        <position position="247"/>
    </location>
    <ligand>
        <name>Zn(2+)</name>
        <dbReference type="ChEBI" id="CHEBI:29105"/>
        <label>2</label>
        <note>catalytic</note>
    </ligand>
</feature>
<feature type="binding site" description="in inhibited form" evidence="12">
    <location>
        <position position="101"/>
    </location>
    <ligand>
        <name>Zn(2+)</name>
        <dbReference type="ChEBI" id="CHEBI:29105"/>
        <label>2</label>
        <note>catalytic</note>
    </ligand>
</feature>
<feature type="binding site" evidence="12">
    <location>
        <position position="451"/>
    </location>
    <ligand>
        <name>Ca(2+)</name>
        <dbReference type="ChEBI" id="CHEBI:29108"/>
        <label>4</label>
    </ligand>
</feature>
<evidence type="ECO:0000259" key="17">
    <source>
        <dbReference type="SMART" id="SM00235"/>
    </source>
</evidence>
<dbReference type="OrthoDB" id="406838at2759"/>
<evidence type="ECO:0000256" key="11">
    <source>
        <dbReference type="PIRSR" id="PIRSR001191-2"/>
    </source>
</evidence>
<dbReference type="InterPro" id="IPR001818">
    <property type="entry name" value="Pept_M10_metallopeptidase"/>
</dbReference>
<feature type="binding site" evidence="12">
    <location>
        <position position="135"/>
    </location>
    <ligand>
        <name>Ca(2+)</name>
        <dbReference type="ChEBI" id="CHEBI:29108"/>
        <label>1</label>
    </ligand>
</feature>
<dbReference type="InterPro" id="IPR033739">
    <property type="entry name" value="M10A_MMP"/>
</dbReference>
<accession>A0A1U7SGH9</accession>
<evidence type="ECO:0000256" key="1">
    <source>
        <dbReference type="ARBA" id="ARBA00010370"/>
    </source>
</evidence>
<feature type="binding site" evidence="12">
    <location>
        <position position="315"/>
    </location>
    <ligand>
        <name>Ca(2+)</name>
        <dbReference type="ChEBI" id="CHEBI:29108"/>
        <label>4</label>
    </ligand>
</feature>
<feature type="binding site" evidence="12">
    <location>
        <position position="361"/>
    </location>
    <ligand>
        <name>Ca(2+)</name>
        <dbReference type="ChEBI" id="CHEBI:29108"/>
        <label>5</label>
    </ligand>
</feature>
<dbReference type="GO" id="GO:0006508">
    <property type="term" value="P:proteolysis"/>
    <property type="evidence" value="ECO:0007669"/>
    <property type="project" value="UniProtKB-KW"/>
</dbReference>
<feature type="binding site" evidence="12">
    <location>
        <position position="211"/>
    </location>
    <ligand>
        <name>Ca(2+)</name>
        <dbReference type="ChEBI" id="CHEBI:29108"/>
        <label>1</label>
    </ligand>
</feature>
<dbReference type="InterPro" id="IPR006026">
    <property type="entry name" value="Peptidase_Metallo"/>
</dbReference>
<dbReference type="GO" id="GO:0004222">
    <property type="term" value="F:metalloendopeptidase activity"/>
    <property type="evidence" value="ECO:0007669"/>
    <property type="project" value="InterPro"/>
</dbReference>
<keyword evidence="7 12" id="KW-0106">Calcium</keyword>
<evidence type="ECO:0000256" key="9">
    <source>
        <dbReference type="ARBA" id="ARBA00023145"/>
    </source>
</evidence>
<feature type="chain" id="PRO_5010538597" evidence="16">
    <location>
        <begin position="30"/>
        <end position="493"/>
    </location>
</feature>
<feature type="binding site" evidence="12">
    <location>
        <position position="359"/>
    </location>
    <ligand>
        <name>Ca(2+)</name>
        <dbReference type="ChEBI" id="CHEBI:29108"/>
        <label>4</label>
    </ligand>
</feature>
<comment type="cofactor">
    <cofactor evidence="12">
        <name>Ca(2+)</name>
        <dbReference type="ChEBI" id="CHEBI:29108"/>
    </cofactor>
    <text evidence="12">Can bind about 5 Ca(2+) ions per subunit.</text>
</comment>
<feature type="modified residue" description="Phosphotyrosine; by PKDCC" evidence="13">
    <location>
        <position position="390"/>
    </location>
</feature>
<dbReference type="PRINTS" id="PR00138">
    <property type="entry name" value="MATRIXIN"/>
</dbReference>
<dbReference type="InterPro" id="IPR000585">
    <property type="entry name" value="Hemopexin-like_dom"/>
</dbReference>
<dbReference type="SUPFAM" id="SSF47090">
    <property type="entry name" value="PGBD-like"/>
    <property type="match status" value="1"/>
</dbReference>
<dbReference type="Gene3D" id="2.110.10.10">
    <property type="entry name" value="Hemopexin-like domain"/>
    <property type="match status" value="2"/>
</dbReference>
<dbReference type="SUPFAM" id="SSF55486">
    <property type="entry name" value="Metalloproteases ('zincins'), catalytic domain"/>
    <property type="match status" value="1"/>
</dbReference>
<feature type="binding site" evidence="12">
    <location>
        <position position="170"/>
    </location>
    <ligand>
        <name>Ca(2+)</name>
        <dbReference type="ChEBI" id="CHEBI:29108"/>
        <label>2</label>
    </ligand>
</feature>
<feature type="signal peptide" evidence="16">
    <location>
        <begin position="1"/>
        <end position="29"/>
    </location>
</feature>
<keyword evidence="9" id="KW-0865">Zymogen</keyword>
<keyword evidence="5" id="KW-0378">Hydrolase</keyword>